<proteinExistence type="predicted"/>
<organism evidence="2 3">
    <name type="scientific">Blyttiomyces helicus</name>
    <dbReference type="NCBI Taxonomy" id="388810"/>
    <lineage>
        <taxon>Eukaryota</taxon>
        <taxon>Fungi</taxon>
        <taxon>Fungi incertae sedis</taxon>
        <taxon>Chytridiomycota</taxon>
        <taxon>Chytridiomycota incertae sedis</taxon>
        <taxon>Chytridiomycetes</taxon>
        <taxon>Chytridiomycetes incertae sedis</taxon>
        <taxon>Blyttiomyces</taxon>
    </lineage>
</organism>
<keyword evidence="3" id="KW-1185">Reference proteome</keyword>
<feature type="region of interest" description="Disordered" evidence="1">
    <location>
        <begin position="592"/>
        <end position="615"/>
    </location>
</feature>
<feature type="region of interest" description="Disordered" evidence="1">
    <location>
        <begin position="326"/>
        <end position="369"/>
    </location>
</feature>
<evidence type="ECO:0000313" key="2">
    <source>
        <dbReference type="EMBL" id="RKO93149.1"/>
    </source>
</evidence>
<dbReference type="EMBL" id="KZ994353">
    <property type="protein sequence ID" value="RKO93149.1"/>
    <property type="molecule type" value="Genomic_DNA"/>
</dbReference>
<sequence length="615" mass="66563">MNPLLPLVFPYTVLLLDWEIINDGFNDKIDGVRIVTFDKHKCRPPRQIHASFMVNAVKRNHDVLSHKKHGNKVPHGLSENIAVATFGVKIMIDYPLGKIEFKHYAMGNSSEGRSRSHLRPDLNPTQNLTALPSEYPTSKEIRTPRHSSWWSNSFNNISPKKAVVRRVRNIRRLVQLICLALNILFITAADYKAWIQAAPIYVQVATLELLSDGMINRDGAASPVRATTTPQVLSCLPLALSIRVSLSEEMSLLAAVSRYNSPDRPSSCSFLFASVVETTLMEDLLHVSVERLAIPSPPVETCCSLSISPATSSSSASVKAISTFLPPSWSDNNTPKPPKSSTAHSPNEMTSVTTESEPASIAVDTLEGPSTTTVLQENLGDGRLLTDTLLSAPAMSPERAPRPTDESDSKKYAAATASGTTTLLILGKNIPVLVVEPANRQLDRLLRTRRLRAPPSYMRPTTASLARCVASPTDGSVDAPSKSAPRLSRSSPASHASTPPATHLASKQAVPKDDFSNTAPKMCSFVPDKVCISTSSRSVPTFPAKPPAKITTTTATTTTKPTTPAIIRTGRSDRREAAAVAAHIQRIASLDAKKGRDVSATSPALRSRWPSVAFE</sequence>
<evidence type="ECO:0000313" key="3">
    <source>
        <dbReference type="Proteomes" id="UP000269721"/>
    </source>
</evidence>
<feature type="compositionally biased region" description="Polar residues" evidence="1">
    <location>
        <begin position="329"/>
        <end position="357"/>
    </location>
</feature>
<reference evidence="3" key="1">
    <citation type="journal article" date="2018" name="Nat. Microbiol.">
        <title>Leveraging single-cell genomics to expand the fungal tree of life.</title>
        <authorList>
            <person name="Ahrendt S.R."/>
            <person name="Quandt C.A."/>
            <person name="Ciobanu D."/>
            <person name="Clum A."/>
            <person name="Salamov A."/>
            <person name="Andreopoulos B."/>
            <person name="Cheng J.F."/>
            <person name="Woyke T."/>
            <person name="Pelin A."/>
            <person name="Henrissat B."/>
            <person name="Reynolds N.K."/>
            <person name="Benny G.L."/>
            <person name="Smith M.E."/>
            <person name="James T.Y."/>
            <person name="Grigoriev I.V."/>
        </authorList>
    </citation>
    <scope>NUCLEOTIDE SEQUENCE [LARGE SCALE GENOMIC DNA]</scope>
</reference>
<evidence type="ECO:0000256" key="1">
    <source>
        <dbReference type="SAM" id="MobiDB-lite"/>
    </source>
</evidence>
<dbReference type="AlphaFoldDB" id="A0A4P9WJN0"/>
<accession>A0A4P9WJN0</accession>
<feature type="region of interest" description="Disordered" evidence="1">
    <location>
        <begin position="456"/>
        <end position="513"/>
    </location>
</feature>
<feature type="region of interest" description="Disordered" evidence="1">
    <location>
        <begin position="111"/>
        <end position="140"/>
    </location>
</feature>
<dbReference type="Proteomes" id="UP000269721">
    <property type="component" value="Unassembled WGS sequence"/>
</dbReference>
<name>A0A4P9WJN0_9FUNG</name>
<protein>
    <submittedName>
        <fullName evidence="2">Uncharacterized protein</fullName>
    </submittedName>
</protein>
<feature type="compositionally biased region" description="Low complexity" evidence="1">
    <location>
        <begin position="479"/>
        <end position="503"/>
    </location>
</feature>
<gene>
    <name evidence="2" type="ORF">BDK51DRAFT_32810</name>
</gene>